<gene>
    <name evidence="2" type="ORF">COU89_03620</name>
</gene>
<dbReference type="Proteomes" id="UP000231569">
    <property type="component" value="Unassembled WGS sequence"/>
</dbReference>
<keyword evidence="1" id="KW-0472">Membrane</keyword>
<name>A0A2M8KU42_9BACT</name>
<dbReference type="AlphaFoldDB" id="A0A2M8KU42"/>
<sequence>MMSSGFDVFSHSMMGLYGYIFISAVYIMIIRFGLGIHKSFEQYLLISAFVAGAGIGWYFDSYMLGFVMAALFSLIFW</sequence>
<feature type="transmembrane region" description="Helical" evidence="1">
    <location>
        <begin position="16"/>
        <end position="36"/>
    </location>
</feature>
<comment type="caution">
    <text evidence="2">The sequence shown here is derived from an EMBL/GenBank/DDBJ whole genome shotgun (WGS) entry which is preliminary data.</text>
</comment>
<accession>A0A2M8KU42</accession>
<keyword evidence="1" id="KW-1133">Transmembrane helix</keyword>
<feature type="transmembrane region" description="Helical" evidence="1">
    <location>
        <begin position="43"/>
        <end position="76"/>
    </location>
</feature>
<evidence type="ECO:0000256" key="1">
    <source>
        <dbReference type="SAM" id="Phobius"/>
    </source>
</evidence>
<evidence type="ECO:0000313" key="3">
    <source>
        <dbReference type="Proteomes" id="UP000231569"/>
    </source>
</evidence>
<protein>
    <submittedName>
        <fullName evidence="2">Uncharacterized protein</fullName>
    </submittedName>
</protein>
<keyword evidence="1" id="KW-0812">Transmembrane</keyword>
<dbReference type="EMBL" id="PFEE01000075">
    <property type="protein sequence ID" value="PJE63383.1"/>
    <property type="molecule type" value="Genomic_DNA"/>
</dbReference>
<evidence type="ECO:0000313" key="2">
    <source>
        <dbReference type="EMBL" id="PJE63383.1"/>
    </source>
</evidence>
<proteinExistence type="predicted"/>
<organism evidence="2 3">
    <name type="scientific">Candidatus Roizmanbacteria bacterium CG10_big_fil_rev_8_21_14_0_10_45_7</name>
    <dbReference type="NCBI Taxonomy" id="1974854"/>
    <lineage>
        <taxon>Bacteria</taxon>
        <taxon>Candidatus Roizmaniibacteriota</taxon>
    </lineage>
</organism>
<reference evidence="3" key="1">
    <citation type="submission" date="2017-09" db="EMBL/GenBank/DDBJ databases">
        <title>Depth-based differentiation of microbial function through sediment-hosted aquifers and enrichment of novel symbionts in the deep terrestrial subsurface.</title>
        <authorList>
            <person name="Probst A.J."/>
            <person name="Ladd B."/>
            <person name="Jarett J.K."/>
            <person name="Geller-Mcgrath D.E."/>
            <person name="Sieber C.M.K."/>
            <person name="Emerson J.B."/>
            <person name="Anantharaman K."/>
            <person name="Thomas B.C."/>
            <person name="Malmstrom R."/>
            <person name="Stieglmeier M."/>
            <person name="Klingl A."/>
            <person name="Woyke T."/>
            <person name="Ryan C.M."/>
            <person name="Banfield J.F."/>
        </authorList>
    </citation>
    <scope>NUCLEOTIDE SEQUENCE [LARGE SCALE GENOMIC DNA]</scope>
</reference>